<dbReference type="InterPro" id="IPR018114">
    <property type="entry name" value="TRYPSIN_HIS"/>
</dbReference>
<comment type="similarity">
    <text evidence="8">Belongs to the peptidase S1 family. CLIP subfamily.</text>
</comment>
<comment type="function">
    <text evidence="9">Fibrinolytic activity; shows preferential cleavage of Arg-Gly bonds in all three fibrinogen chains. Contact with the caterpillars causes severe bleeding, due the anticoagulant effect of the protein.</text>
</comment>
<keyword evidence="7" id="KW-1199">Hemostasis impairing toxin</keyword>
<dbReference type="GO" id="GO:0090729">
    <property type="term" value="F:toxin activity"/>
    <property type="evidence" value="ECO:0007669"/>
    <property type="project" value="UniProtKB-KW"/>
</dbReference>
<evidence type="ECO:0000256" key="6">
    <source>
        <dbReference type="ARBA" id="ARBA00023157"/>
    </source>
</evidence>
<dbReference type="PROSITE" id="PS50240">
    <property type="entry name" value="TRYPSIN_DOM"/>
    <property type="match status" value="1"/>
</dbReference>
<dbReference type="FunFam" id="2.40.10.10:FF:000002">
    <property type="entry name" value="Transmembrane protease serine"/>
    <property type="match status" value="1"/>
</dbReference>
<evidence type="ECO:0000256" key="11">
    <source>
        <dbReference type="SAM" id="SignalP"/>
    </source>
</evidence>
<reference evidence="13" key="1">
    <citation type="submission" date="2017-09" db="EMBL/GenBank/DDBJ databases">
        <title>Contemporary evolution of a Lepidopteran species, Heliothis virescens, in response to modern agricultural practices.</title>
        <authorList>
            <person name="Fritz M.L."/>
            <person name="Deyonke A.M."/>
            <person name="Papanicolaou A."/>
            <person name="Micinski S."/>
            <person name="Westbrook J."/>
            <person name="Gould F."/>
        </authorList>
    </citation>
    <scope>NUCLEOTIDE SEQUENCE [LARGE SCALE GENOMIC DNA]</scope>
    <source>
        <strain evidence="13">HvINT-</strain>
        <tissue evidence="13">Whole body</tissue>
    </source>
</reference>
<dbReference type="STRING" id="7102.A0A2A4JBA7"/>
<feature type="domain" description="Peptidase S1" evidence="12">
    <location>
        <begin position="23"/>
        <end position="253"/>
    </location>
</feature>
<comment type="subcellular location">
    <subcellularLocation>
        <location evidence="1">Secreted</location>
        <location evidence="1">Extracellular space</location>
    </subcellularLocation>
</comment>
<dbReference type="GO" id="GO:0005576">
    <property type="term" value="C:extracellular region"/>
    <property type="evidence" value="ECO:0007669"/>
    <property type="project" value="UniProtKB-SubCell"/>
</dbReference>
<dbReference type="Pfam" id="PF00089">
    <property type="entry name" value="Trypsin"/>
    <property type="match status" value="1"/>
</dbReference>
<evidence type="ECO:0000256" key="2">
    <source>
        <dbReference type="ARBA" id="ARBA00022656"/>
    </source>
</evidence>
<sequence length="253" mass="27258">MSVIGILALCTAVVAAVPTNQRIVGGSVTTIDQYPTIVAMLDTFDLIHYTQGCGGTILNNRSVLTAAHCVASRTPPWWRFRAGSTFANSGGTVYLLQQIITHPTYNVAAYVDNDLSIVRSSTAIIFNDNVRPVAIAGTQYNLADNQPVWAAGWGFITEEGPASEQLRHVQVYTINQEICQQRMYGAVITENMLCTGILDVGGRDQCYRDSGGPVYHHGVLVGVTSFGMGCARPEYPGVNARVSTAADWIVNNA</sequence>
<dbReference type="InterPro" id="IPR050430">
    <property type="entry name" value="Peptidase_S1"/>
</dbReference>
<dbReference type="PANTHER" id="PTHR24276">
    <property type="entry name" value="POLYSERASE-RELATED"/>
    <property type="match status" value="1"/>
</dbReference>
<dbReference type="SUPFAM" id="SSF50494">
    <property type="entry name" value="Trypsin-like serine proteases"/>
    <property type="match status" value="1"/>
</dbReference>
<keyword evidence="10" id="KW-1205">Fibrinolytic toxin</keyword>
<evidence type="ECO:0000256" key="7">
    <source>
        <dbReference type="ARBA" id="ARBA00023240"/>
    </source>
</evidence>
<proteinExistence type="inferred from homology"/>
<dbReference type="SMART" id="SM00020">
    <property type="entry name" value="Tryp_SPc"/>
    <property type="match status" value="1"/>
</dbReference>
<dbReference type="EMBL" id="NWSH01002070">
    <property type="protein sequence ID" value="PCG69251.1"/>
    <property type="molecule type" value="Genomic_DNA"/>
</dbReference>
<dbReference type="InterPro" id="IPR043504">
    <property type="entry name" value="Peptidase_S1_PA_chymotrypsin"/>
</dbReference>
<evidence type="ECO:0000313" key="13">
    <source>
        <dbReference type="EMBL" id="PCG69251.1"/>
    </source>
</evidence>
<evidence type="ECO:0000256" key="5">
    <source>
        <dbReference type="ARBA" id="ARBA00022825"/>
    </source>
</evidence>
<organism evidence="13">
    <name type="scientific">Heliothis virescens</name>
    <name type="common">Tobacco budworm moth</name>
    <dbReference type="NCBI Taxonomy" id="7102"/>
    <lineage>
        <taxon>Eukaryota</taxon>
        <taxon>Metazoa</taxon>
        <taxon>Ecdysozoa</taxon>
        <taxon>Arthropoda</taxon>
        <taxon>Hexapoda</taxon>
        <taxon>Insecta</taxon>
        <taxon>Pterygota</taxon>
        <taxon>Neoptera</taxon>
        <taxon>Endopterygota</taxon>
        <taxon>Lepidoptera</taxon>
        <taxon>Glossata</taxon>
        <taxon>Ditrysia</taxon>
        <taxon>Noctuoidea</taxon>
        <taxon>Noctuidae</taxon>
        <taxon>Heliothinae</taxon>
        <taxon>Heliothis</taxon>
    </lineage>
</organism>
<keyword evidence="2" id="KW-0800">Toxin</keyword>
<keyword evidence="5" id="KW-0720">Serine protease</keyword>
<evidence type="ECO:0000256" key="1">
    <source>
        <dbReference type="ARBA" id="ARBA00004239"/>
    </source>
</evidence>
<keyword evidence="11" id="KW-0732">Signal</keyword>
<evidence type="ECO:0000256" key="8">
    <source>
        <dbReference type="ARBA" id="ARBA00024195"/>
    </source>
</evidence>
<evidence type="ECO:0000256" key="10">
    <source>
        <dbReference type="ARBA" id="ARBA00084094"/>
    </source>
</evidence>
<keyword evidence="4" id="KW-0378">Hydrolase</keyword>
<dbReference type="GO" id="GO:0004252">
    <property type="term" value="F:serine-type endopeptidase activity"/>
    <property type="evidence" value="ECO:0007669"/>
    <property type="project" value="InterPro"/>
</dbReference>
<dbReference type="AlphaFoldDB" id="A0A2A4JBA7"/>
<dbReference type="InterPro" id="IPR009003">
    <property type="entry name" value="Peptidase_S1_PA"/>
</dbReference>
<evidence type="ECO:0000259" key="12">
    <source>
        <dbReference type="PROSITE" id="PS50240"/>
    </source>
</evidence>
<feature type="chain" id="PRO_5013508104" description="Peptidase S1 domain-containing protein" evidence="11">
    <location>
        <begin position="17"/>
        <end position="253"/>
    </location>
</feature>
<dbReference type="FunFam" id="2.40.10.10:FF:000068">
    <property type="entry name" value="transmembrane protease serine 2"/>
    <property type="match status" value="1"/>
</dbReference>
<protein>
    <recommendedName>
        <fullName evidence="12">Peptidase S1 domain-containing protein</fullName>
    </recommendedName>
</protein>
<accession>A0A2A4JBA7</accession>
<dbReference type="Gene3D" id="2.40.10.10">
    <property type="entry name" value="Trypsin-like serine proteases"/>
    <property type="match status" value="1"/>
</dbReference>
<dbReference type="CDD" id="cd00190">
    <property type="entry name" value="Tryp_SPc"/>
    <property type="match status" value="1"/>
</dbReference>
<evidence type="ECO:0000256" key="3">
    <source>
        <dbReference type="ARBA" id="ARBA00022670"/>
    </source>
</evidence>
<dbReference type="InterPro" id="IPR001314">
    <property type="entry name" value="Peptidase_S1A"/>
</dbReference>
<name>A0A2A4JBA7_HELVI</name>
<gene>
    <name evidence="13" type="ORF">B5V51_4315</name>
</gene>
<comment type="caution">
    <text evidence="13">The sequence shown here is derived from an EMBL/GenBank/DDBJ whole genome shotgun (WGS) entry which is preliminary data.</text>
</comment>
<evidence type="ECO:0000256" key="4">
    <source>
        <dbReference type="ARBA" id="ARBA00022801"/>
    </source>
</evidence>
<dbReference type="GO" id="GO:0006508">
    <property type="term" value="P:proteolysis"/>
    <property type="evidence" value="ECO:0007669"/>
    <property type="project" value="UniProtKB-KW"/>
</dbReference>
<dbReference type="EMBL" id="NWSH01002070">
    <property type="protein sequence ID" value="PCG69252.1"/>
    <property type="molecule type" value="Genomic_DNA"/>
</dbReference>
<evidence type="ECO:0000256" key="9">
    <source>
        <dbReference type="ARBA" id="ARBA00055534"/>
    </source>
</evidence>
<keyword evidence="3" id="KW-0645">Protease</keyword>
<dbReference type="InterPro" id="IPR001254">
    <property type="entry name" value="Trypsin_dom"/>
</dbReference>
<keyword evidence="6" id="KW-1015">Disulfide bond</keyword>
<dbReference type="PRINTS" id="PR00722">
    <property type="entry name" value="CHYMOTRYPSIN"/>
</dbReference>
<dbReference type="PANTHER" id="PTHR24276:SF91">
    <property type="entry name" value="AT26814P-RELATED"/>
    <property type="match status" value="1"/>
</dbReference>
<feature type="signal peptide" evidence="11">
    <location>
        <begin position="1"/>
        <end position="16"/>
    </location>
</feature>
<dbReference type="PROSITE" id="PS00134">
    <property type="entry name" value="TRYPSIN_HIS"/>
    <property type="match status" value="1"/>
</dbReference>